<dbReference type="OrthoDB" id="26525at2759"/>
<gene>
    <name evidence="6" type="ORF">BOX15_Mlig003760g3</name>
</gene>
<feature type="compositionally biased region" description="Gly residues" evidence="4">
    <location>
        <begin position="1162"/>
        <end position="1172"/>
    </location>
</feature>
<dbReference type="InterPro" id="IPR052603">
    <property type="entry name" value="EFCB6"/>
</dbReference>
<feature type="domain" description="EF-hand" evidence="5">
    <location>
        <begin position="414"/>
        <end position="449"/>
    </location>
</feature>
<name>A0A267FVL1_9PLAT</name>
<dbReference type="Proteomes" id="UP000215902">
    <property type="component" value="Unassembled WGS sequence"/>
</dbReference>
<evidence type="ECO:0000256" key="3">
    <source>
        <dbReference type="ARBA" id="ARBA00022837"/>
    </source>
</evidence>
<feature type="region of interest" description="Disordered" evidence="4">
    <location>
        <begin position="1436"/>
        <end position="1457"/>
    </location>
</feature>
<feature type="domain" description="EF-hand" evidence="5">
    <location>
        <begin position="378"/>
        <end position="413"/>
    </location>
</feature>
<protein>
    <recommendedName>
        <fullName evidence="5">EF-hand domain-containing protein</fullName>
    </recommendedName>
</protein>
<keyword evidence="7" id="KW-1185">Reference proteome</keyword>
<evidence type="ECO:0000313" key="7">
    <source>
        <dbReference type="Proteomes" id="UP000215902"/>
    </source>
</evidence>
<dbReference type="PROSITE" id="PS50222">
    <property type="entry name" value="EF_HAND_2"/>
    <property type="match status" value="7"/>
</dbReference>
<feature type="region of interest" description="Disordered" evidence="4">
    <location>
        <begin position="1034"/>
        <end position="1066"/>
    </location>
</feature>
<feature type="region of interest" description="Disordered" evidence="4">
    <location>
        <begin position="1259"/>
        <end position="1314"/>
    </location>
</feature>
<feature type="compositionally biased region" description="Low complexity" evidence="4">
    <location>
        <begin position="1287"/>
        <end position="1304"/>
    </location>
</feature>
<proteinExistence type="predicted"/>
<reference evidence="6 7" key="1">
    <citation type="submission" date="2017-06" db="EMBL/GenBank/DDBJ databases">
        <title>A platform for efficient transgenesis in Macrostomum lignano, a flatworm model organism for stem cell research.</title>
        <authorList>
            <person name="Berezikov E."/>
        </authorList>
    </citation>
    <scope>NUCLEOTIDE SEQUENCE [LARGE SCALE GENOMIC DNA]</scope>
    <source>
        <strain evidence="6">DV1</strain>
        <tissue evidence="6">Whole organism</tissue>
    </source>
</reference>
<feature type="region of interest" description="Disordered" evidence="4">
    <location>
        <begin position="1160"/>
        <end position="1179"/>
    </location>
</feature>
<dbReference type="Gene3D" id="1.10.238.10">
    <property type="entry name" value="EF-hand"/>
    <property type="match status" value="9"/>
</dbReference>
<dbReference type="EMBL" id="NIVC01000773">
    <property type="protein sequence ID" value="PAA77002.1"/>
    <property type="molecule type" value="Genomic_DNA"/>
</dbReference>
<evidence type="ECO:0000256" key="2">
    <source>
        <dbReference type="ARBA" id="ARBA00022737"/>
    </source>
</evidence>
<dbReference type="InterPro" id="IPR018247">
    <property type="entry name" value="EF_Hand_1_Ca_BS"/>
</dbReference>
<dbReference type="InterPro" id="IPR011992">
    <property type="entry name" value="EF-hand-dom_pair"/>
</dbReference>
<dbReference type="InterPro" id="IPR002048">
    <property type="entry name" value="EF_hand_dom"/>
</dbReference>
<dbReference type="SUPFAM" id="SSF47473">
    <property type="entry name" value="EF-hand"/>
    <property type="match status" value="7"/>
</dbReference>
<feature type="domain" description="EF-hand" evidence="5">
    <location>
        <begin position="46"/>
        <end position="81"/>
    </location>
</feature>
<dbReference type="PANTHER" id="PTHR20875">
    <property type="entry name" value="EF-HAND CALCIUM-BINDING DOMAIN-CONTAINING PROTEIN 6-RELATED"/>
    <property type="match status" value="1"/>
</dbReference>
<dbReference type="Pfam" id="PF13499">
    <property type="entry name" value="EF-hand_7"/>
    <property type="match status" value="3"/>
</dbReference>
<dbReference type="PROSITE" id="PS50096">
    <property type="entry name" value="IQ"/>
    <property type="match status" value="1"/>
</dbReference>
<dbReference type="GO" id="GO:0005509">
    <property type="term" value="F:calcium ion binding"/>
    <property type="evidence" value="ECO:0007669"/>
    <property type="project" value="InterPro"/>
</dbReference>
<feature type="domain" description="EF-hand" evidence="5">
    <location>
        <begin position="723"/>
        <end position="758"/>
    </location>
</feature>
<dbReference type="InterPro" id="IPR015070">
    <property type="entry name" value="EF_hand_DJBP"/>
</dbReference>
<accession>A0A267FVL1</accession>
<keyword evidence="2" id="KW-0677">Repeat</keyword>
<dbReference type="STRING" id="282301.A0A267FVL1"/>
<feature type="compositionally biased region" description="Low complexity" evidence="4">
    <location>
        <begin position="1055"/>
        <end position="1065"/>
    </location>
</feature>
<dbReference type="PROSITE" id="PS00018">
    <property type="entry name" value="EF_HAND_1"/>
    <property type="match status" value="1"/>
</dbReference>
<dbReference type="PANTHER" id="PTHR20875:SF2">
    <property type="entry name" value="EF-HAND CALCIUM-BINDING DOMAIN-CONTAINING PROTEIN 6"/>
    <property type="match status" value="1"/>
</dbReference>
<evidence type="ECO:0000313" key="6">
    <source>
        <dbReference type="EMBL" id="PAA77002.1"/>
    </source>
</evidence>
<dbReference type="FunFam" id="1.10.238.10:FF:000121">
    <property type="entry name" value="EF-hand calcium-binding domain-containing protein 6"/>
    <property type="match status" value="1"/>
</dbReference>
<sequence length="1457" mass="164642">MLSVSGVSQTNFAAQGRNGSIMPVASTSRTPQASAVDIAISKHVKENFDELLSAFKVYDIENNGSVTKGELRRIIEINITAINTADFGKVLKNATVNRNGSVQYMTFLKFYKDLGQGASKEAEGEKRKQADATGLNGKKPIDPNLNAGEIEKLLKNAIESNLSSVLRGFRLFDYNRDRKIQFHELRKILEQYCFPMSNVQFEKLWNSIDYSKMGLIDYMDFLGRLGVAVPNAGSKNVGQRTERKKLQLGSSGMNMDQLEVEYRRRLKEQHGLLKKACLVVDSKHSGLMPIKNFKAILDEFVIAVSDQEFSKLMERFSVKASHDIQWYGFLQKFVDPQSLSNGQTLPIRPSHKANVVRGSHVEASVQDLIQLLYNHILSAYSSLRNAFLQIDINRKGKITIADFRRLVQGFKFELSEVQIKEIMVQLDPEHTGFITYQKFLDIFEEKESADGHKWLVSTHKYNKDTKPPILAWKTVEDLLHQKIVLRWKSFTAALKHYDSTGTGYINPTNLKKVLDKIAIPLSDEHYDSLLKRLSHKTADGKVNYLEFLAVMQIDVYPGDVEGVSAQIASGNEARLQMRQSQHEKAMADIETHASLRTNMMSLEEIIVRLRDRSSQTRQHIRDAFLQMDDARKGFVSKAKFRLFLESHGIFLSDENFSQLTRELEFGREGLDYMRFVKHFEGRDSELNPSYLPMQNHKYNPVRGDEFGMSAPAVENKLRSKIRENFTTLREAFHKMDSDGRGYLTKQDFRRLLDQLMCLTNDAEFNKLCNKLGIDDDCKLSYRDFLGKFQEKDDLATGHKWLVSNHRYNELGDIKPKTAAEVHQLMAEKVHQNYKDIARAFCHIDYLGRGYITKREFKELLVRLNVTMDQEEFKKLWAYYDTANRNAITHDAFLKRVGVASAFSSGDGQGTSAKIIQNSAEYIAVHLEGQENRQENLVFNQAVLTVGLDADALFIILQKRIRDFFPTTYAAFRALDGKEKGYLSQEDFRIAVHQMHLFVRDESFAELMRRIGLSQPIAQMTYEAFCLAFDEKFSGPRESQRPKTAGPMLDGARGGQQQQQQQPQQRQDAKAFLKRLRASVVKDGEILEKVFRSMDTKQESRIGASDFRRVVDGFCFKLTDAQFKEVVKGLLSQGDQVDYYRFLANFSQTQEAAERREWMEAANGGGGGAGGSAEDGESLSQQEVEARVSEFVSARPHLLAQAFAEADYAQLGVLAKTDFRDILFRLVMRMSNEQFDQLMTRVPTNEYGNVDYKEFLSRFASAEQPQQQQQQPTAGGDARPDSPISLTPPASADQAQQQQQQPQQPTLSLETEAEAQLRRAMSQSWKTLFSRFKLLDQATPDKPKQIHVDDFCAVLRSSGAVDLAPSQVAPILRRFGLRGDGYFRYQDCMRAFVSGDGPSSFGIGARASARGGPETAQIVRRKMERARISFVAPTAASAAPAAEPPATVRSGGGVGGGG</sequence>
<dbReference type="CDD" id="cd00051">
    <property type="entry name" value="EFh"/>
    <property type="match status" value="3"/>
</dbReference>
<dbReference type="Pfam" id="PF08976">
    <property type="entry name" value="EF-hand_11"/>
    <property type="match status" value="2"/>
</dbReference>
<evidence type="ECO:0000256" key="1">
    <source>
        <dbReference type="ARBA" id="ARBA00022553"/>
    </source>
</evidence>
<keyword evidence="3" id="KW-0106">Calcium</keyword>
<evidence type="ECO:0000256" key="4">
    <source>
        <dbReference type="SAM" id="MobiDB-lite"/>
    </source>
</evidence>
<feature type="domain" description="EF-hand" evidence="5">
    <location>
        <begin position="615"/>
        <end position="650"/>
    </location>
</feature>
<keyword evidence="1" id="KW-0597">Phosphoprotein</keyword>
<feature type="domain" description="EF-hand" evidence="5">
    <location>
        <begin position="1081"/>
        <end position="1116"/>
    </location>
</feature>
<feature type="non-terminal residue" evidence="6">
    <location>
        <position position="1457"/>
    </location>
</feature>
<feature type="domain" description="EF-hand" evidence="5">
    <location>
        <begin position="160"/>
        <end position="195"/>
    </location>
</feature>
<feature type="compositionally biased region" description="Low complexity" evidence="4">
    <location>
        <begin position="1436"/>
        <end position="1445"/>
    </location>
</feature>
<dbReference type="SMART" id="SM00054">
    <property type="entry name" value="EFh"/>
    <property type="match status" value="12"/>
</dbReference>
<comment type="caution">
    <text evidence="6">The sequence shown here is derived from an EMBL/GenBank/DDBJ whole genome shotgun (WGS) entry which is preliminary data.</text>
</comment>
<evidence type="ECO:0000259" key="5">
    <source>
        <dbReference type="PROSITE" id="PS50222"/>
    </source>
</evidence>
<dbReference type="GO" id="GO:0005654">
    <property type="term" value="C:nucleoplasm"/>
    <property type="evidence" value="ECO:0007669"/>
    <property type="project" value="TreeGrafter"/>
</dbReference>
<organism evidence="6 7">
    <name type="scientific">Macrostomum lignano</name>
    <dbReference type="NCBI Taxonomy" id="282301"/>
    <lineage>
        <taxon>Eukaryota</taxon>
        <taxon>Metazoa</taxon>
        <taxon>Spiralia</taxon>
        <taxon>Lophotrochozoa</taxon>
        <taxon>Platyhelminthes</taxon>
        <taxon>Rhabditophora</taxon>
        <taxon>Macrostomorpha</taxon>
        <taxon>Macrostomida</taxon>
        <taxon>Macrostomidae</taxon>
        <taxon>Macrostomum</taxon>
    </lineage>
</organism>